<dbReference type="PROSITE" id="PS00018">
    <property type="entry name" value="EF_HAND_1"/>
    <property type="match status" value="1"/>
</dbReference>
<evidence type="ECO:0000313" key="1">
    <source>
        <dbReference type="EMBL" id="KMO85085.1"/>
    </source>
</evidence>
<sequence>LTDADKDLVSLNNNKSTANANDFKASSGTASLDTKVGNNGAIIVDQQVIKDGIFGYGGAQNKQWSYNYQIDKDLIPFIQSVELDKYDYDGLKGFDKTYNAANKVADLSIDANGNGTITASDLNKLIEFNNGLPETVGMRIVIKLNQSPNNILTKDAQYDAKGNLISSTTDQVEDFTFAGYLTDNAGK</sequence>
<dbReference type="Proteomes" id="UP000036503">
    <property type="component" value="Unassembled WGS sequence"/>
</dbReference>
<accession>A0A0J6WNX4</accession>
<protein>
    <submittedName>
        <fullName evidence="1">Cell surface protein</fullName>
    </submittedName>
</protein>
<reference evidence="1 2" key="1">
    <citation type="submission" date="2015-06" db="EMBL/GenBank/DDBJ databases">
        <title>Draft genome sequence of beer spoilage bacterium Megasphaera cerevisiae type strain 20462.</title>
        <authorList>
            <person name="Kutumbaka K."/>
            <person name="Pasmowitz J."/>
            <person name="Mategko J."/>
            <person name="Reyes D."/>
            <person name="Friedrich A."/>
            <person name="Han S."/>
            <person name="Martens-Habbena W."/>
            <person name="Neal-McKinney J."/>
            <person name="Janagama H.K."/>
            <person name="Nadala C."/>
            <person name="Samadpour M."/>
        </authorList>
    </citation>
    <scope>NUCLEOTIDE SEQUENCE [LARGE SCALE GENOMIC DNA]</scope>
    <source>
        <strain evidence="1 2">DSM 20462</strain>
    </source>
</reference>
<organism evidence="1 2">
    <name type="scientific">Megasphaera cerevisiae DSM 20462</name>
    <dbReference type="NCBI Taxonomy" id="1122219"/>
    <lineage>
        <taxon>Bacteria</taxon>
        <taxon>Bacillati</taxon>
        <taxon>Bacillota</taxon>
        <taxon>Negativicutes</taxon>
        <taxon>Veillonellales</taxon>
        <taxon>Veillonellaceae</taxon>
        <taxon>Megasphaera</taxon>
    </lineage>
</organism>
<dbReference type="AlphaFoldDB" id="A0A0J6WNX4"/>
<evidence type="ECO:0000313" key="2">
    <source>
        <dbReference type="Proteomes" id="UP000036503"/>
    </source>
</evidence>
<dbReference type="RefSeq" id="WP_048515730.1">
    <property type="nucleotide sequence ID" value="NZ_LEKT01000185.1"/>
</dbReference>
<feature type="non-terminal residue" evidence="1">
    <location>
        <position position="187"/>
    </location>
</feature>
<gene>
    <name evidence="1" type="ORF">AB840_15680</name>
</gene>
<keyword evidence="2" id="KW-1185">Reference proteome</keyword>
<dbReference type="EMBL" id="LEKT01000185">
    <property type="protein sequence ID" value="KMO85085.1"/>
    <property type="molecule type" value="Genomic_DNA"/>
</dbReference>
<feature type="non-terminal residue" evidence="1">
    <location>
        <position position="1"/>
    </location>
</feature>
<comment type="caution">
    <text evidence="1">The sequence shown here is derived from an EMBL/GenBank/DDBJ whole genome shotgun (WGS) entry which is preliminary data.</text>
</comment>
<name>A0A0J6WNX4_9FIRM</name>
<dbReference type="InterPro" id="IPR018247">
    <property type="entry name" value="EF_Hand_1_Ca_BS"/>
</dbReference>
<dbReference type="InParanoid" id="A0A0J6WNX4"/>
<proteinExistence type="predicted"/>